<dbReference type="EMBL" id="NSKB01000001">
    <property type="protein sequence ID" value="PAU79424.1"/>
    <property type="molecule type" value="Genomic_DNA"/>
</dbReference>
<proteinExistence type="predicted"/>
<name>A0A2A2F3Y3_9GAMM</name>
<sequence>MLSELIQCIKLSEEGRREVAASGANYVARVRKEKKPSMMEALIGSAARCIANEFAPTLGMAPRLMWERL</sequence>
<organism evidence="1 2">
    <name type="scientific">Halomonas salipaludis</name>
    <dbReference type="NCBI Taxonomy" id="2032625"/>
    <lineage>
        <taxon>Bacteria</taxon>
        <taxon>Pseudomonadati</taxon>
        <taxon>Pseudomonadota</taxon>
        <taxon>Gammaproteobacteria</taxon>
        <taxon>Oceanospirillales</taxon>
        <taxon>Halomonadaceae</taxon>
        <taxon>Halomonas</taxon>
    </lineage>
</organism>
<comment type="caution">
    <text evidence="1">The sequence shown here is derived from an EMBL/GenBank/DDBJ whole genome shotgun (WGS) entry which is preliminary data.</text>
</comment>
<evidence type="ECO:0000313" key="2">
    <source>
        <dbReference type="Proteomes" id="UP000217771"/>
    </source>
</evidence>
<gene>
    <name evidence="1" type="ORF">CK498_03395</name>
</gene>
<evidence type="ECO:0000313" key="1">
    <source>
        <dbReference type="EMBL" id="PAU79424.1"/>
    </source>
</evidence>
<dbReference type="AlphaFoldDB" id="A0A2A2F3Y3"/>
<reference evidence="1 2" key="1">
    <citation type="submission" date="2017-08" db="EMBL/GenBank/DDBJ databases">
        <title>Halomonas alkalisoli sp. nov., isolated from saline alkaline soil.</title>
        <authorList>
            <person name="Wang D."/>
            <person name="Zhang G."/>
        </authorList>
    </citation>
    <scope>NUCLEOTIDE SEQUENCE [LARGE SCALE GENOMIC DNA]</scope>
    <source>
        <strain evidence="1 2">WRN001</strain>
    </source>
</reference>
<keyword evidence="2" id="KW-1185">Reference proteome</keyword>
<accession>A0A2A2F3Y3</accession>
<dbReference type="Proteomes" id="UP000217771">
    <property type="component" value="Unassembled WGS sequence"/>
</dbReference>
<protein>
    <submittedName>
        <fullName evidence="1">Uncharacterized protein</fullName>
    </submittedName>
</protein>